<keyword evidence="5" id="KW-0863">Zinc-finger</keyword>
<evidence type="ECO:0000256" key="9">
    <source>
        <dbReference type="ARBA" id="ARBA00023251"/>
    </source>
</evidence>
<organism evidence="16 17">
    <name type="scientific">Bacillus methanolicus (strain MGA3 / ATCC 53907)</name>
    <dbReference type="NCBI Taxonomy" id="796606"/>
    <lineage>
        <taxon>Bacteria</taxon>
        <taxon>Bacillati</taxon>
        <taxon>Bacillota</taxon>
        <taxon>Bacilli</taxon>
        <taxon>Bacillales</taxon>
        <taxon>Bacillaceae</taxon>
        <taxon>Bacillus</taxon>
    </lineage>
</organism>
<dbReference type="PANTHER" id="PTHR40038">
    <property type="entry name" value="MEMBRANE-ASSOCIATED PROTEIN TCAA"/>
    <property type="match status" value="1"/>
</dbReference>
<feature type="domain" description="Zinc-ribbon" evidence="12">
    <location>
        <begin position="3"/>
        <end position="24"/>
    </location>
</feature>
<keyword evidence="2 10" id="KW-1003">Cell membrane</keyword>
<dbReference type="OrthoDB" id="1682769at2"/>
<proteinExistence type="inferred from homology"/>
<dbReference type="AlphaFoldDB" id="I3EB59"/>
<evidence type="ECO:0000259" key="14">
    <source>
        <dbReference type="Pfam" id="PF22819"/>
    </source>
</evidence>
<evidence type="ECO:0000256" key="2">
    <source>
        <dbReference type="ARBA" id="ARBA00022475"/>
    </source>
</evidence>
<evidence type="ECO:0000313" key="17">
    <source>
        <dbReference type="Proteomes" id="UP000027602"/>
    </source>
</evidence>
<dbReference type="InterPro" id="IPR054530">
    <property type="entry name" value="TcaA_4th"/>
</dbReference>
<keyword evidence="3 11" id="KW-0812">Transmembrane</keyword>
<sequence>MKYCKNCGAQLSANQSFCTNCGTKFDTSELASNRTVQKKERQPLSLKMKATIVSVVVILALLAGTHLYLSALSKPMKAVENFEQAVEKKDAKTLADIMNSGQKKITVSDKEAASYINYLTKENDFKEISKELKKQAYSINGYKKLEPIEDIYGNKLIKLKKDSKKQWFFYDRYVVEFFPIQLNVSSNLENTEIWLNGKKIKKLRDSEIPEKVGYIFPGKYKIKSVFNGEYAKLTAEDTLDFADSESNKLDVQMELDGTNIIVYSNDDNAVLFVNGKSTGKKIADIDSFGPVPTDGSIKLHAERTINGKTEKTEEFEVTDDSNLDFIFKEPETKAASSETDIQGYMDAIGEKQIKSFMYNHFVTQVNAFNDRDFEEAKETLDPNGDAYNETKKYIKVLEEKGITEEFHDMNLIDYKPVKGGFNVTTEESYTIYYGDGAAKDKEFRSKFYLTVSEDGLKVHSLIETNEIHSEDL</sequence>
<gene>
    <name evidence="16" type="ORF">BMMGA3_15270</name>
</gene>
<dbReference type="PIRSF" id="PIRSF032522">
    <property type="entry name" value="TcaA"/>
    <property type="match status" value="1"/>
</dbReference>
<evidence type="ECO:0000256" key="11">
    <source>
        <dbReference type="SAM" id="Phobius"/>
    </source>
</evidence>
<evidence type="ECO:0000313" key="16">
    <source>
        <dbReference type="EMBL" id="AIE61411.1"/>
    </source>
</evidence>
<evidence type="ECO:0000256" key="8">
    <source>
        <dbReference type="ARBA" id="ARBA00023136"/>
    </source>
</evidence>
<evidence type="ECO:0000256" key="3">
    <source>
        <dbReference type="ARBA" id="ARBA00022692"/>
    </source>
</evidence>
<keyword evidence="8 10" id="KW-0472">Membrane</keyword>
<dbReference type="STRING" id="796606.BMMGA3_15270"/>
<dbReference type="GO" id="GO:0005886">
    <property type="term" value="C:plasma membrane"/>
    <property type="evidence" value="ECO:0007669"/>
    <property type="project" value="UniProtKB-SubCell"/>
</dbReference>
<evidence type="ECO:0000256" key="6">
    <source>
        <dbReference type="ARBA" id="ARBA00022833"/>
    </source>
</evidence>
<feature type="domain" description="TcaA second" evidence="13">
    <location>
        <begin position="75"/>
        <end position="176"/>
    </location>
</feature>
<reference evidence="16 17" key="1">
    <citation type="journal article" date="2015" name="BMC Genomics">
        <title>Transcriptome analysis of thermophilic methylotrophic Bacillus methanolicus MGA3 using RNA-sequencing provides detailed insights into its previously uncharted transcriptional landscape.</title>
        <authorList>
            <person name="Irla M."/>
            <person name="Neshat A."/>
            <person name="Brautaset T."/>
            <person name="Ruckert C."/>
            <person name="Kalinowski J."/>
            <person name="Wendisch V.F."/>
        </authorList>
    </citation>
    <scope>NUCLEOTIDE SEQUENCE [LARGE SCALE GENOMIC DNA]</scope>
    <source>
        <strain evidence="17">MGA3 / ATCC 53907</strain>
    </source>
</reference>
<dbReference type="Pfam" id="PF22813">
    <property type="entry name" value="TcaA_2nd"/>
    <property type="match status" value="1"/>
</dbReference>
<keyword evidence="6" id="KW-0862">Zinc</keyword>
<dbReference type="Pfam" id="PF22819">
    <property type="entry name" value="TcaA_5th"/>
    <property type="match status" value="1"/>
</dbReference>
<dbReference type="InterPro" id="IPR023599">
    <property type="entry name" value="Mem_prot_TcaA"/>
</dbReference>
<comment type="similarity">
    <text evidence="10">Belongs to the tcaA family.</text>
</comment>
<name>I3EB59_BACMM</name>
<dbReference type="GO" id="GO:0046677">
    <property type="term" value="P:response to antibiotic"/>
    <property type="evidence" value="ECO:0007669"/>
    <property type="project" value="UniProtKB-KW"/>
</dbReference>
<dbReference type="GO" id="GO:0008270">
    <property type="term" value="F:zinc ion binding"/>
    <property type="evidence" value="ECO:0007669"/>
    <property type="project" value="UniProtKB-KW"/>
</dbReference>
<dbReference type="eggNOG" id="COG4640">
    <property type="taxonomic scope" value="Bacteria"/>
</dbReference>
<evidence type="ECO:0000256" key="5">
    <source>
        <dbReference type="ARBA" id="ARBA00022771"/>
    </source>
</evidence>
<dbReference type="InterPro" id="IPR054529">
    <property type="entry name" value="TcaA_2nd"/>
</dbReference>
<keyword evidence="7 11" id="KW-1133">Transmembrane helix</keyword>
<protein>
    <recommendedName>
        <fullName evidence="10">Membrane-associated protein</fullName>
    </recommendedName>
</protein>
<dbReference type="PANTHER" id="PTHR40038:SF1">
    <property type="entry name" value="MEMBRANE-ASSOCIATED PROTEIN TCAA"/>
    <property type="match status" value="1"/>
</dbReference>
<evidence type="ECO:0000256" key="7">
    <source>
        <dbReference type="ARBA" id="ARBA00022989"/>
    </source>
</evidence>
<evidence type="ECO:0000259" key="12">
    <source>
        <dbReference type="Pfam" id="PF13240"/>
    </source>
</evidence>
<dbReference type="InterPro" id="IPR026870">
    <property type="entry name" value="Zinc_ribbon_dom"/>
</dbReference>
<dbReference type="InterPro" id="IPR054528">
    <property type="entry name" value="TcaA_5th"/>
</dbReference>
<feature type="transmembrane region" description="Helical" evidence="11">
    <location>
        <begin position="48"/>
        <end position="69"/>
    </location>
</feature>
<dbReference type="HOGENOM" id="CLU_044438_1_0_9"/>
<keyword evidence="9" id="KW-0046">Antibiotic resistance</keyword>
<dbReference type="Proteomes" id="UP000027602">
    <property type="component" value="Chromosome"/>
</dbReference>
<dbReference type="Pfam" id="PF13240">
    <property type="entry name" value="Zn_Ribbon_1"/>
    <property type="match status" value="1"/>
</dbReference>
<evidence type="ECO:0000256" key="4">
    <source>
        <dbReference type="ARBA" id="ARBA00022723"/>
    </source>
</evidence>
<feature type="domain" description="TcaA 4th" evidence="15">
    <location>
        <begin position="256"/>
        <end position="323"/>
    </location>
</feature>
<dbReference type="EMBL" id="CP007739">
    <property type="protein sequence ID" value="AIE61411.1"/>
    <property type="molecule type" value="Genomic_DNA"/>
</dbReference>
<evidence type="ECO:0000256" key="10">
    <source>
        <dbReference type="PIRNR" id="PIRNR032522"/>
    </source>
</evidence>
<dbReference type="RefSeq" id="WP_003346557.1">
    <property type="nucleotide sequence ID" value="NZ_ADWW01000001.1"/>
</dbReference>
<dbReference type="Pfam" id="PF22820">
    <property type="entry name" value="TcaA_3rd_4th"/>
    <property type="match status" value="1"/>
</dbReference>
<evidence type="ECO:0000259" key="13">
    <source>
        <dbReference type="Pfam" id="PF22813"/>
    </source>
</evidence>
<accession>I3EB59</accession>
<evidence type="ECO:0000256" key="1">
    <source>
        <dbReference type="ARBA" id="ARBA00004162"/>
    </source>
</evidence>
<keyword evidence="4" id="KW-0479">Metal-binding</keyword>
<keyword evidence="17" id="KW-1185">Reference proteome</keyword>
<dbReference type="KEGG" id="bmet:BMMGA3_15270"/>
<feature type="domain" description="TcaA protein NTF2-like" evidence="14">
    <location>
        <begin position="350"/>
        <end position="461"/>
    </location>
</feature>
<comment type="subcellular location">
    <subcellularLocation>
        <location evidence="1 10">Cell membrane</location>
        <topology evidence="1 10">Single-pass membrane protein</topology>
    </subcellularLocation>
</comment>
<evidence type="ECO:0000259" key="15">
    <source>
        <dbReference type="Pfam" id="PF22820"/>
    </source>
</evidence>